<keyword evidence="10 11" id="KW-0472">Membrane</keyword>
<dbReference type="GO" id="GO:0016020">
    <property type="term" value="C:membrane"/>
    <property type="evidence" value="ECO:0007669"/>
    <property type="project" value="UniProtKB-SubCell"/>
</dbReference>
<evidence type="ECO:0000256" key="5">
    <source>
        <dbReference type="ARBA" id="ARBA00022692"/>
    </source>
</evidence>
<dbReference type="PANTHER" id="PTHR42837">
    <property type="entry name" value="REGULATOR OF SIGMA-E PROTEASE RSEP"/>
    <property type="match status" value="1"/>
</dbReference>
<dbReference type="PANTHER" id="PTHR42837:SF2">
    <property type="entry name" value="MEMBRANE METALLOPROTEASE ARASP2, CHLOROPLASTIC-RELATED"/>
    <property type="match status" value="1"/>
</dbReference>
<evidence type="ECO:0000256" key="8">
    <source>
        <dbReference type="ARBA" id="ARBA00022989"/>
    </source>
</evidence>
<dbReference type="Pfam" id="PF02163">
    <property type="entry name" value="Peptidase_M50"/>
    <property type="match status" value="1"/>
</dbReference>
<sequence>MQAGDKILSVAGHKIEDARALIRTVSLYPEMTVDIVWLRDQDQFSQKVTLAEDVQIDRFGNKYRRGLLGVALDAPQSLQRSGVFEAMGEAVSETVTMVRLMLTATGQVIMGVRSLDDLGGPVKIAKVTGEQASLGILAFIQLVALISINLGLVNLFPIPMLDGGHLLFHLFEAIKGSPVSARIQEMGYMAGFALIISLMLFLTLNDLQSLVQ</sequence>
<feature type="transmembrane region" description="Helical" evidence="11">
    <location>
        <begin position="186"/>
        <end position="204"/>
    </location>
</feature>
<dbReference type="InterPro" id="IPR008915">
    <property type="entry name" value="Peptidase_M50"/>
</dbReference>
<dbReference type="InterPro" id="IPR004387">
    <property type="entry name" value="Pept_M50_Zn"/>
</dbReference>
<evidence type="ECO:0000256" key="1">
    <source>
        <dbReference type="ARBA" id="ARBA00001947"/>
    </source>
</evidence>
<accession>A0A5A7N477</accession>
<feature type="transmembrane region" description="Helical" evidence="11">
    <location>
        <begin position="134"/>
        <end position="156"/>
    </location>
</feature>
<dbReference type="InterPro" id="IPR036034">
    <property type="entry name" value="PDZ_sf"/>
</dbReference>
<dbReference type="NCBIfam" id="TIGR00054">
    <property type="entry name" value="RIP metalloprotease RseP"/>
    <property type="match status" value="1"/>
</dbReference>
<evidence type="ECO:0000256" key="6">
    <source>
        <dbReference type="ARBA" id="ARBA00022801"/>
    </source>
</evidence>
<evidence type="ECO:0000313" key="14">
    <source>
        <dbReference type="Proteomes" id="UP000324996"/>
    </source>
</evidence>
<keyword evidence="6" id="KW-0378">Hydrolase</keyword>
<evidence type="ECO:0000256" key="9">
    <source>
        <dbReference type="ARBA" id="ARBA00023049"/>
    </source>
</evidence>
<name>A0A5A7N477_9PROT</name>
<keyword evidence="14" id="KW-1185">Reference proteome</keyword>
<evidence type="ECO:0000259" key="12">
    <source>
        <dbReference type="Pfam" id="PF02163"/>
    </source>
</evidence>
<keyword evidence="5 11" id="KW-0812">Transmembrane</keyword>
<dbReference type="SUPFAM" id="SSF50156">
    <property type="entry name" value="PDZ domain-like"/>
    <property type="match status" value="1"/>
</dbReference>
<keyword evidence="9" id="KW-0482">Metalloprotease</keyword>
<protein>
    <recommendedName>
        <fullName evidence="12">Peptidase M50 domain-containing protein</fullName>
    </recommendedName>
</protein>
<reference evidence="13 14" key="1">
    <citation type="submission" date="2019-09" db="EMBL/GenBank/DDBJ databases">
        <title>NBRP : Genome information of microbial organism related human and environment.</title>
        <authorList>
            <person name="Hattori M."/>
            <person name="Oshima K."/>
            <person name="Inaba H."/>
            <person name="Suda W."/>
            <person name="Sakamoto M."/>
            <person name="Iino T."/>
            <person name="Kitahara M."/>
            <person name="Oshida Y."/>
            <person name="Iida T."/>
            <person name="Kudo T."/>
            <person name="Itoh T."/>
            <person name="Ohkuma M."/>
        </authorList>
    </citation>
    <scope>NUCLEOTIDE SEQUENCE [LARGE SCALE GENOMIC DNA]</scope>
    <source>
        <strain evidence="13 14">Q-1</strain>
    </source>
</reference>
<comment type="caution">
    <text evidence="13">The sequence shown here is derived from an EMBL/GenBank/DDBJ whole genome shotgun (WGS) entry which is preliminary data.</text>
</comment>
<dbReference type="CDD" id="cd06163">
    <property type="entry name" value="S2P-M50_PDZ_RseP-like"/>
    <property type="match status" value="1"/>
</dbReference>
<evidence type="ECO:0000256" key="3">
    <source>
        <dbReference type="ARBA" id="ARBA00007931"/>
    </source>
</evidence>
<evidence type="ECO:0000256" key="11">
    <source>
        <dbReference type="SAM" id="Phobius"/>
    </source>
</evidence>
<evidence type="ECO:0000256" key="4">
    <source>
        <dbReference type="ARBA" id="ARBA00022670"/>
    </source>
</evidence>
<comment type="subcellular location">
    <subcellularLocation>
        <location evidence="2">Membrane</location>
        <topology evidence="2">Multi-pass membrane protein</topology>
    </subcellularLocation>
</comment>
<evidence type="ECO:0000256" key="2">
    <source>
        <dbReference type="ARBA" id="ARBA00004141"/>
    </source>
</evidence>
<gene>
    <name evidence="13" type="ORF">JCM17846_06200</name>
</gene>
<comment type="cofactor">
    <cofactor evidence="1">
        <name>Zn(2+)</name>
        <dbReference type="ChEBI" id="CHEBI:29105"/>
    </cofactor>
</comment>
<organism evidence="13 14">
    <name type="scientific">Iodidimonas nitroreducens</name>
    <dbReference type="NCBI Taxonomy" id="1236968"/>
    <lineage>
        <taxon>Bacteria</taxon>
        <taxon>Pseudomonadati</taxon>
        <taxon>Pseudomonadota</taxon>
        <taxon>Alphaproteobacteria</taxon>
        <taxon>Iodidimonadales</taxon>
        <taxon>Iodidimonadaceae</taxon>
        <taxon>Iodidimonas</taxon>
    </lineage>
</organism>
<keyword evidence="7" id="KW-0862">Zinc</keyword>
<dbReference type="Gene3D" id="2.30.42.10">
    <property type="match status" value="1"/>
</dbReference>
<evidence type="ECO:0000313" key="13">
    <source>
        <dbReference type="EMBL" id="GER02938.1"/>
    </source>
</evidence>
<keyword evidence="8 11" id="KW-1133">Transmembrane helix</keyword>
<dbReference type="Proteomes" id="UP000324996">
    <property type="component" value="Unassembled WGS sequence"/>
</dbReference>
<evidence type="ECO:0000256" key="7">
    <source>
        <dbReference type="ARBA" id="ARBA00022833"/>
    </source>
</evidence>
<evidence type="ECO:0000256" key="10">
    <source>
        <dbReference type="ARBA" id="ARBA00023136"/>
    </source>
</evidence>
<feature type="domain" description="Peptidase M50" evidence="12">
    <location>
        <begin position="81"/>
        <end position="197"/>
    </location>
</feature>
<dbReference type="AlphaFoldDB" id="A0A5A7N477"/>
<dbReference type="GO" id="GO:0004222">
    <property type="term" value="F:metalloendopeptidase activity"/>
    <property type="evidence" value="ECO:0007669"/>
    <property type="project" value="InterPro"/>
</dbReference>
<dbReference type="EMBL" id="BKCN01000002">
    <property type="protein sequence ID" value="GER02938.1"/>
    <property type="molecule type" value="Genomic_DNA"/>
</dbReference>
<comment type="similarity">
    <text evidence="3">Belongs to the peptidase M50B family.</text>
</comment>
<dbReference type="GO" id="GO:0006508">
    <property type="term" value="P:proteolysis"/>
    <property type="evidence" value="ECO:0007669"/>
    <property type="project" value="UniProtKB-KW"/>
</dbReference>
<keyword evidence="4" id="KW-0645">Protease</keyword>
<proteinExistence type="inferred from homology"/>